<dbReference type="InterPro" id="IPR000515">
    <property type="entry name" value="MetI-like"/>
</dbReference>
<feature type="transmembrane region" description="Helical" evidence="9">
    <location>
        <begin position="122"/>
        <end position="148"/>
    </location>
</feature>
<keyword evidence="8 9" id="KW-0472">Membrane</keyword>
<feature type="transmembrane region" description="Helical" evidence="9">
    <location>
        <begin position="273"/>
        <end position="296"/>
    </location>
</feature>
<keyword evidence="7 9" id="KW-1133">Transmembrane helix</keyword>
<evidence type="ECO:0000259" key="12">
    <source>
        <dbReference type="PROSITE" id="PS50928"/>
    </source>
</evidence>
<evidence type="ECO:0000256" key="9">
    <source>
        <dbReference type="RuleBase" id="RU363032"/>
    </source>
</evidence>
<evidence type="ECO:0000256" key="2">
    <source>
        <dbReference type="ARBA" id="ARBA00007069"/>
    </source>
</evidence>
<dbReference type="InterPro" id="IPR051124">
    <property type="entry name" value="Phosphate_Transport_Permease"/>
</dbReference>
<evidence type="ECO:0000256" key="8">
    <source>
        <dbReference type="ARBA" id="ARBA00023136"/>
    </source>
</evidence>
<evidence type="ECO:0000313" key="14">
    <source>
        <dbReference type="Proteomes" id="UP000515512"/>
    </source>
</evidence>
<protein>
    <recommendedName>
        <fullName evidence="10">Phosphate transport system permease protein</fullName>
    </recommendedName>
</protein>
<dbReference type="InterPro" id="IPR011864">
    <property type="entry name" value="Phosphate_PstC"/>
</dbReference>
<evidence type="ECO:0000256" key="1">
    <source>
        <dbReference type="ARBA" id="ARBA00004651"/>
    </source>
</evidence>
<gene>
    <name evidence="13" type="primary">pstC</name>
    <name evidence="13" type="ORF">H0264_04560</name>
</gene>
<keyword evidence="4 10" id="KW-1003">Cell membrane</keyword>
<proteinExistence type="inferred from homology"/>
<dbReference type="Pfam" id="PF00528">
    <property type="entry name" value="BPD_transp_1"/>
    <property type="match status" value="1"/>
</dbReference>
<feature type="domain" description="ABC transmembrane type-1" evidence="12">
    <location>
        <begin position="123"/>
        <end position="352"/>
    </location>
</feature>
<dbReference type="PANTHER" id="PTHR30425">
    <property type="entry name" value="PHOSPHATE TRANSPORT SYSTEM PERMEASE PROTEIN PST"/>
    <property type="match status" value="1"/>
</dbReference>
<comment type="function">
    <text evidence="10">Part of the binding-protein-dependent transport system for phosphate; probably responsible for the translocation of the substrate across the membrane.</text>
</comment>
<feature type="transmembrane region" description="Helical" evidence="9">
    <location>
        <begin position="201"/>
        <end position="229"/>
    </location>
</feature>
<evidence type="ECO:0000256" key="6">
    <source>
        <dbReference type="ARBA" id="ARBA00022692"/>
    </source>
</evidence>
<sequence length="362" mass="37643">MTVHDQTTPTGRSVSTGPAGSRALPPGDTALMPTDLSKQPAAPQPKGKATSGRGQNKFGAEFIFRSAATAAGAIIVAAIALIALFLLVRAVPSVAANEANFFTSTEFNTSDANHLRFGIKDLFMVTVLSSLLALAIAVPIGVGIALFLTQYAPKALARPFSMLVDLLAAVPSIVFGMWGFLVLAPEIEPFQRFLNEKLGWFFLFADGNVSISGGGTIFTAGVVLAVMILPIITSVSREVFGLTPRAHIEAAQALGATKWEVVRMTVLPYGRSGVIAGSMLGLGRALGETIAVLIVLRTSAQAGHWSLFDGGYTFASKIAAAAAEFSSKLPTGAYIAAGFVLFALTFVVNALARLVAGGKVNG</sequence>
<dbReference type="PANTHER" id="PTHR30425:SF1">
    <property type="entry name" value="PHOSPHATE TRANSPORT SYSTEM PERMEASE PROTEIN PSTC"/>
    <property type="match status" value="1"/>
</dbReference>
<evidence type="ECO:0000256" key="11">
    <source>
        <dbReference type="SAM" id="MobiDB-lite"/>
    </source>
</evidence>
<feature type="compositionally biased region" description="Polar residues" evidence="11">
    <location>
        <begin position="1"/>
        <end position="18"/>
    </location>
</feature>
<dbReference type="KEGG" id="nhu:H0264_04560"/>
<dbReference type="AlphaFoldDB" id="A0A7D6VAA1"/>
<dbReference type="RefSeq" id="WP_181582802.1">
    <property type="nucleotide sequence ID" value="NZ_CP059399.1"/>
</dbReference>
<feature type="region of interest" description="Disordered" evidence="11">
    <location>
        <begin position="1"/>
        <end position="53"/>
    </location>
</feature>
<comment type="subcellular location">
    <subcellularLocation>
        <location evidence="1 9">Cell membrane</location>
        <topology evidence="1 9">Multi-pass membrane protein</topology>
    </subcellularLocation>
</comment>
<keyword evidence="3 9" id="KW-0813">Transport</keyword>
<evidence type="ECO:0000256" key="10">
    <source>
        <dbReference type="RuleBase" id="RU363054"/>
    </source>
</evidence>
<evidence type="ECO:0000256" key="4">
    <source>
        <dbReference type="ARBA" id="ARBA00022475"/>
    </source>
</evidence>
<keyword evidence="5 10" id="KW-0592">Phosphate transport</keyword>
<dbReference type="CDD" id="cd06261">
    <property type="entry name" value="TM_PBP2"/>
    <property type="match status" value="1"/>
</dbReference>
<dbReference type="Proteomes" id="UP000515512">
    <property type="component" value="Chromosome"/>
</dbReference>
<evidence type="ECO:0000313" key="13">
    <source>
        <dbReference type="EMBL" id="QLY31612.1"/>
    </source>
</evidence>
<dbReference type="NCBIfam" id="TIGR02138">
    <property type="entry name" value="phosphate_pstC"/>
    <property type="match status" value="1"/>
</dbReference>
<feature type="transmembrane region" description="Helical" evidence="9">
    <location>
        <begin position="62"/>
        <end position="88"/>
    </location>
</feature>
<accession>A0A7D6VAA1</accession>
<dbReference type="GO" id="GO:0005886">
    <property type="term" value="C:plasma membrane"/>
    <property type="evidence" value="ECO:0007669"/>
    <property type="project" value="UniProtKB-SubCell"/>
</dbReference>
<dbReference type="PROSITE" id="PS50928">
    <property type="entry name" value="ABC_TM1"/>
    <property type="match status" value="1"/>
</dbReference>
<dbReference type="SUPFAM" id="SSF161098">
    <property type="entry name" value="MetI-like"/>
    <property type="match status" value="1"/>
</dbReference>
<feature type="transmembrane region" description="Helical" evidence="9">
    <location>
        <begin position="160"/>
        <end position="181"/>
    </location>
</feature>
<reference evidence="13 14" key="1">
    <citation type="submission" date="2020-07" db="EMBL/GenBank/DDBJ databases">
        <authorList>
            <person name="Zhuang K."/>
            <person name="Ran Y."/>
        </authorList>
    </citation>
    <scope>NUCLEOTIDE SEQUENCE [LARGE SCALE GENOMIC DNA]</scope>
    <source>
        <strain evidence="13 14">WCH-YHL-001</strain>
    </source>
</reference>
<name>A0A7D6VAA1_9NOCA</name>
<organism evidence="13 14">
    <name type="scientific">Nocardia huaxiensis</name>
    <dbReference type="NCBI Taxonomy" id="2755382"/>
    <lineage>
        <taxon>Bacteria</taxon>
        <taxon>Bacillati</taxon>
        <taxon>Actinomycetota</taxon>
        <taxon>Actinomycetes</taxon>
        <taxon>Mycobacteriales</taxon>
        <taxon>Nocardiaceae</taxon>
        <taxon>Nocardia</taxon>
    </lineage>
</organism>
<dbReference type="GO" id="GO:0005315">
    <property type="term" value="F:phosphate transmembrane transporter activity"/>
    <property type="evidence" value="ECO:0007669"/>
    <property type="project" value="InterPro"/>
</dbReference>
<dbReference type="GO" id="GO:0006817">
    <property type="term" value="P:phosphate ion transport"/>
    <property type="evidence" value="ECO:0007669"/>
    <property type="project" value="UniProtKB-KW"/>
</dbReference>
<evidence type="ECO:0000256" key="7">
    <source>
        <dbReference type="ARBA" id="ARBA00022989"/>
    </source>
</evidence>
<dbReference type="Gene3D" id="1.10.3720.10">
    <property type="entry name" value="MetI-like"/>
    <property type="match status" value="1"/>
</dbReference>
<keyword evidence="14" id="KW-1185">Reference proteome</keyword>
<comment type="similarity">
    <text evidence="2 10">Belongs to the binding-protein-dependent transport system permease family. CysTW subfamily.</text>
</comment>
<evidence type="ECO:0000256" key="3">
    <source>
        <dbReference type="ARBA" id="ARBA00022448"/>
    </source>
</evidence>
<dbReference type="InterPro" id="IPR035906">
    <property type="entry name" value="MetI-like_sf"/>
</dbReference>
<feature type="transmembrane region" description="Helical" evidence="9">
    <location>
        <begin position="333"/>
        <end position="356"/>
    </location>
</feature>
<dbReference type="EMBL" id="CP059399">
    <property type="protein sequence ID" value="QLY31612.1"/>
    <property type="molecule type" value="Genomic_DNA"/>
</dbReference>
<keyword evidence="6 9" id="KW-0812">Transmembrane</keyword>
<evidence type="ECO:0000256" key="5">
    <source>
        <dbReference type="ARBA" id="ARBA00022592"/>
    </source>
</evidence>